<proteinExistence type="predicted"/>
<sequence>MCARPCVAAVRHLCTPRRTAMCPDVEIVECRAVLSRYSSRW</sequence>
<dbReference type="EMBL" id="GBRH01251918">
    <property type="protein sequence ID" value="JAD45977.1"/>
    <property type="molecule type" value="Transcribed_RNA"/>
</dbReference>
<organism evidence="1">
    <name type="scientific">Arundo donax</name>
    <name type="common">Giant reed</name>
    <name type="synonym">Donax arundinaceus</name>
    <dbReference type="NCBI Taxonomy" id="35708"/>
    <lineage>
        <taxon>Eukaryota</taxon>
        <taxon>Viridiplantae</taxon>
        <taxon>Streptophyta</taxon>
        <taxon>Embryophyta</taxon>
        <taxon>Tracheophyta</taxon>
        <taxon>Spermatophyta</taxon>
        <taxon>Magnoliopsida</taxon>
        <taxon>Liliopsida</taxon>
        <taxon>Poales</taxon>
        <taxon>Poaceae</taxon>
        <taxon>PACMAD clade</taxon>
        <taxon>Arundinoideae</taxon>
        <taxon>Arundineae</taxon>
        <taxon>Arundo</taxon>
    </lineage>
</organism>
<dbReference type="AlphaFoldDB" id="A0A0A9AFV1"/>
<name>A0A0A9AFV1_ARUDO</name>
<accession>A0A0A9AFV1</accession>
<evidence type="ECO:0000313" key="1">
    <source>
        <dbReference type="EMBL" id="JAD45977.1"/>
    </source>
</evidence>
<reference evidence="1" key="2">
    <citation type="journal article" date="2015" name="Data Brief">
        <title>Shoot transcriptome of the giant reed, Arundo donax.</title>
        <authorList>
            <person name="Barrero R.A."/>
            <person name="Guerrero F.D."/>
            <person name="Moolhuijzen P."/>
            <person name="Goolsby J.A."/>
            <person name="Tidwell J."/>
            <person name="Bellgard S.E."/>
            <person name="Bellgard M.I."/>
        </authorList>
    </citation>
    <scope>NUCLEOTIDE SEQUENCE</scope>
    <source>
        <tissue evidence="1">Shoot tissue taken approximately 20 cm above the soil surface</tissue>
    </source>
</reference>
<reference evidence="1" key="1">
    <citation type="submission" date="2014-09" db="EMBL/GenBank/DDBJ databases">
        <authorList>
            <person name="Magalhaes I.L.F."/>
            <person name="Oliveira U."/>
            <person name="Santos F.R."/>
            <person name="Vidigal T.H.D.A."/>
            <person name="Brescovit A.D."/>
            <person name="Santos A.J."/>
        </authorList>
    </citation>
    <scope>NUCLEOTIDE SEQUENCE</scope>
    <source>
        <tissue evidence="1">Shoot tissue taken approximately 20 cm above the soil surface</tissue>
    </source>
</reference>
<protein>
    <submittedName>
        <fullName evidence="1">Uncharacterized protein</fullName>
    </submittedName>
</protein>